<dbReference type="PATRIC" id="fig|1605367.3.peg.2936"/>
<dbReference type="Proteomes" id="UP000050454">
    <property type="component" value="Unassembled WGS sequence"/>
</dbReference>
<feature type="compositionally biased region" description="Low complexity" evidence="7">
    <location>
        <begin position="255"/>
        <end position="264"/>
    </location>
</feature>
<dbReference type="OrthoDB" id="9808036at2"/>
<dbReference type="HAMAP" id="MF_00291_B">
    <property type="entry name" value="Ribosomal_uS2_B"/>
    <property type="match status" value="1"/>
</dbReference>
<feature type="compositionally biased region" description="Basic and acidic residues" evidence="7">
    <location>
        <begin position="233"/>
        <end position="254"/>
    </location>
</feature>
<dbReference type="CDD" id="cd01425">
    <property type="entry name" value="RPS2"/>
    <property type="match status" value="1"/>
</dbReference>
<dbReference type="InterPro" id="IPR005706">
    <property type="entry name" value="Ribosomal_uS2_bac/mit/plastid"/>
</dbReference>
<dbReference type="InterPro" id="IPR001865">
    <property type="entry name" value="Ribosomal_uS2"/>
</dbReference>
<reference evidence="8 9" key="1">
    <citation type="submission" date="2015-07" db="EMBL/GenBank/DDBJ databases">
        <title>The draft genome sequence of Leadbetterella sp. JN14-9.</title>
        <authorList>
            <person name="Liu Y."/>
            <person name="Du J."/>
            <person name="Shao Z."/>
        </authorList>
    </citation>
    <scope>NUCLEOTIDE SEQUENCE [LARGE SCALE GENOMIC DNA]</scope>
    <source>
        <strain evidence="8 9">JN14-9</strain>
    </source>
</reference>
<keyword evidence="2 5" id="KW-0689">Ribosomal protein</keyword>
<feature type="region of interest" description="Disordered" evidence="7">
    <location>
        <begin position="233"/>
        <end position="295"/>
    </location>
</feature>
<keyword evidence="3 5" id="KW-0687">Ribonucleoprotein</keyword>
<keyword evidence="9" id="KW-1185">Reference proteome</keyword>
<dbReference type="STRING" id="1605367.AFM12_07795"/>
<evidence type="ECO:0000256" key="3">
    <source>
        <dbReference type="ARBA" id="ARBA00023274"/>
    </source>
</evidence>
<accession>A0A0P7BWL1</accession>
<feature type="compositionally biased region" description="Acidic residues" evidence="7">
    <location>
        <begin position="276"/>
        <end position="295"/>
    </location>
</feature>
<evidence type="ECO:0000256" key="2">
    <source>
        <dbReference type="ARBA" id="ARBA00022980"/>
    </source>
</evidence>
<dbReference type="PRINTS" id="PR00395">
    <property type="entry name" value="RIBOSOMALS2"/>
</dbReference>
<evidence type="ECO:0000256" key="1">
    <source>
        <dbReference type="ARBA" id="ARBA00006242"/>
    </source>
</evidence>
<sequence length="295" mass="32733">MAQLQYKDLLDAGVHFGHLTRKWDPRMAPYIFMEKNGIHIIDLNKTLTSLEQAQAFVKGIVRSGRKVMFVATKKQAQEIVSEEAKRLKMPYVTERWLGGMLTNFSTIRKSLKKLQNIERMLADEKTASNLAKRERLMLDRDRIKLERLLGGVSDMSRLPAALFVIDIKREHLAIAEAKRLGIPVVAMVDTNSNPEKVDIAIPANDDAYKSISLLTLAIGKAVEEGILERKQDKESEALQEAEAAKKAVDEKGEAAAESAGAATGKRPRKAKPVEAAEVEATEEAPAEENADDSEE</sequence>
<evidence type="ECO:0000313" key="8">
    <source>
        <dbReference type="EMBL" id="KPM49021.1"/>
    </source>
</evidence>
<name>A0A0P7BWL1_9BACT</name>
<dbReference type="Pfam" id="PF00318">
    <property type="entry name" value="Ribosomal_S2"/>
    <property type="match status" value="1"/>
</dbReference>
<dbReference type="Gene3D" id="3.40.50.10490">
    <property type="entry name" value="Glucose-6-phosphate isomerase like protein, domain 1"/>
    <property type="match status" value="1"/>
</dbReference>
<dbReference type="InterPro" id="IPR023591">
    <property type="entry name" value="Ribosomal_uS2_flav_dom_sf"/>
</dbReference>
<dbReference type="GO" id="GO:0006412">
    <property type="term" value="P:translation"/>
    <property type="evidence" value="ECO:0007669"/>
    <property type="project" value="UniProtKB-UniRule"/>
</dbReference>
<dbReference type="NCBIfam" id="TIGR01011">
    <property type="entry name" value="rpsB_bact"/>
    <property type="match status" value="1"/>
</dbReference>
<dbReference type="GO" id="GO:0022627">
    <property type="term" value="C:cytosolic small ribosomal subunit"/>
    <property type="evidence" value="ECO:0007669"/>
    <property type="project" value="TreeGrafter"/>
</dbReference>
<dbReference type="SUPFAM" id="SSF52313">
    <property type="entry name" value="Ribosomal protein S2"/>
    <property type="match status" value="1"/>
</dbReference>
<dbReference type="PROSITE" id="PS00963">
    <property type="entry name" value="RIBOSOMAL_S2_2"/>
    <property type="match status" value="1"/>
</dbReference>
<evidence type="ECO:0000313" key="9">
    <source>
        <dbReference type="Proteomes" id="UP000050454"/>
    </source>
</evidence>
<comment type="caution">
    <text evidence="8">The sequence shown here is derived from an EMBL/GenBank/DDBJ whole genome shotgun (WGS) entry which is preliminary data.</text>
</comment>
<dbReference type="AlphaFoldDB" id="A0A0P7BWL1"/>
<dbReference type="EMBL" id="LGTQ01000006">
    <property type="protein sequence ID" value="KPM49021.1"/>
    <property type="molecule type" value="Genomic_DNA"/>
</dbReference>
<dbReference type="PANTHER" id="PTHR12534">
    <property type="entry name" value="30S RIBOSOMAL PROTEIN S2 PROKARYOTIC AND ORGANELLAR"/>
    <property type="match status" value="1"/>
</dbReference>
<evidence type="ECO:0000256" key="7">
    <source>
        <dbReference type="SAM" id="MobiDB-lite"/>
    </source>
</evidence>
<dbReference type="Gene3D" id="1.10.287.610">
    <property type="entry name" value="Helix hairpin bin"/>
    <property type="match status" value="1"/>
</dbReference>
<evidence type="ECO:0000256" key="5">
    <source>
        <dbReference type="HAMAP-Rule" id="MF_00291"/>
    </source>
</evidence>
<dbReference type="PANTHER" id="PTHR12534:SF0">
    <property type="entry name" value="SMALL RIBOSOMAL SUBUNIT PROTEIN US2M"/>
    <property type="match status" value="1"/>
</dbReference>
<dbReference type="InterPro" id="IPR018130">
    <property type="entry name" value="Ribosomal_uS2_CS"/>
</dbReference>
<evidence type="ECO:0000256" key="4">
    <source>
        <dbReference type="ARBA" id="ARBA00035256"/>
    </source>
</evidence>
<organism evidence="8 9">
    <name type="scientific">Jiulongibacter sediminis</name>
    <dbReference type="NCBI Taxonomy" id="1605367"/>
    <lineage>
        <taxon>Bacteria</taxon>
        <taxon>Pseudomonadati</taxon>
        <taxon>Bacteroidota</taxon>
        <taxon>Cytophagia</taxon>
        <taxon>Cytophagales</taxon>
        <taxon>Leadbetterellaceae</taxon>
        <taxon>Jiulongibacter</taxon>
    </lineage>
</organism>
<gene>
    <name evidence="5" type="primary">rpsB</name>
    <name evidence="8" type="ORF">AFM12_07795</name>
</gene>
<protein>
    <recommendedName>
        <fullName evidence="4 5">Small ribosomal subunit protein uS2</fullName>
    </recommendedName>
</protein>
<dbReference type="RefSeq" id="WP_055147820.1">
    <property type="nucleotide sequence ID" value="NZ_JXSZ01000006.1"/>
</dbReference>
<dbReference type="GO" id="GO:0003735">
    <property type="term" value="F:structural constituent of ribosome"/>
    <property type="evidence" value="ECO:0007669"/>
    <property type="project" value="InterPro"/>
</dbReference>
<proteinExistence type="inferred from homology"/>
<evidence type="ECO:0000256" key="6">
    <source>
        <dbReference type="RuleBase" id="RU003631"/>
    </source>
</evidence>
<comment type="similarity">
    <text evidence="1 5 6">Belongs to the universal ribosomal protein uS2 family.</text>
</comment>